<evidence type="ECO:0000313" key="3">
    <source>
        <dbReference type="Proteomes" id="UP000786560"/>
    </source>
</evidence>
<evidence type="ECO:0000256" key="1">
    <source>
        <dbReference type="SAM" id="Phobius"/>
    </source>
</evidence>
<name>A0A921IWI7_9BIFI</name>
<dbReference type="RefSeq" id="WP_278711314.1">
    <property type="nucleotide sequence ID" value="NZ_DYUX01000021.1"/>
</dbReference>
<feature type="transmembrane region" description="Helical" evidence="1">
    <location>
        <begin position="6"/>
        <end position="29"/>
    </location>
</feature>
<dbReference type="Proteomes" id="UP000786560">
    <property type="component" value="Unassembled WGS sequence"/>
</dbReference>
<accession>A0A921IWI7</accession>
<keyword evidence="1" id="KW-0812">Transmembrane</keyword>
<protein>
    <submittedName>
        <fullName evidence="2">Uncharacterized protein</fullName>
    </submittedName>
</protein>
<organism evidence="2 3">
    <name type="scientific">Bifidobacterium pullorum subsp. gallinarum</name>
    <dbReference type="NCBI Taxonomy" id="78344"/>
    <lineage>
        <taxon>Bacteria</taxon>
        <taxon>Bacillati</taxon>
        <taxon>Actinomycetota</taxon>
        <taxon>Actinomycetes</taxon>
        <taxon>Bifidobacteriales</taxon>
        <taxon>Bifidobacteriaceae</taxon>
        <taxon>Bifidobacterium</taxon>
    </lineage>
</organism>
<reference evidence="2" key="1">
    <citation type="journal article" date="2021" name="PeerJ">
        <title>Extensive microbial diversity within the chicken gut microbiome revealed by metagenomics and culture.</title>
        <authorList>
            <person name="Gilroy R."/>
            <person name="Ravi A."/>
            <person name="Getino M."/>
            <person name="Pursley I."/>
            <person name="Horton D.L."/>
            <person name="Alikhan N.F."/>
            <person name="Baker D."/>
            <person name="Gharbi K."/>
            <person name="Hall N."/>
            <person name="Watson M."/>
            <person name="Adriaenssens E.M."/>
            <person name="Foster-Nyarko E."/>
            <person name="Jarju S."/>
            <person name="Secka A."/>
            <person name="Antonio M."/>
            <person name="Oren A."/>
            <person name="Chaudhuri R.R."/>
            <person name="La Ragione R."/>
            <person name="Hildebrand F."/>
            <person name="Pallen M.J."/>
        </authorList>
    </citation>
    <scope>NUCLEOTIDE SEQUENCE</scope>
    <source>
        <strain evidence="2">ChiBcolR7-4860</strain>
    </source>
</reference>
<proteinExistence type="predicted"/>
<reference evidence="2" key="2">
    <citation type="submission" date="2021-09" db="EMBL/GenBank/DDBJ databases">
        <authorList>
            <person name="Gilroy R."/>
        </authorList>
    </citation>
    <scope>NUCLEOTIDE SEQUENCE</scope>
    <source>
        <strain evidence="2">ChiBcolR7-4860</strain>
    </source>
</reference>
<keyword evidence="1" id="KW-1133">Transmembrane helix</keyword>
<dbReference type="EMBL" id="DYUX01000021">
    <property type="protein sequence ID" value="HJG41848.1"/>
    <property type="molecule type" value="Genomic_DNA"/>
</dbReference>
<sequence>MLEVVSVWVGLIGGIVGIVGGAASICSAVSAARSNGITKDVIKHDKETENVDWYAWPDYERLKFGIRNVGIDTAYDIAVSMADEHAIDWRQYVTASESKKCEAGDLIEFTDDEFFTDTLKILRECGQCETAHYLDGTTEYDGMAHSSVTIYISWRDSLGYRHAKKIKVPVD</sequence>
<gene>
    <name evidence="2" type="ORF">K8U73_05625</name>
</gene>
<comment type="caution">
    <text evidence="2">The sequence shown here is derived from an EMBL/GenBank/DDBJ whole genome shotgun (WGS) entry which is preliminary data.</text>
</comment>
<evidence type="ECO:0000313" key="2">
    <source>
        <dbReference type="EMBL" id="HJG41848.1"/>
    </source>
</evidence>
<dbReference type="AlphaFoldDB" id="A0A921IWI7"/>
<keyword evidence="1" id="KW-0472">Membrane</keyword>